<dbReference type="VEuPathDB" id="VectorBase:ACON2_031524"/>
<organism evidence="2">
    <name type="scientific">Anopheles coluzzii</name>
    <name type="common">African malaria mosquito</name>
    <dbReference type="NCBI Taxonomy" id="1518534"/>
    <lineage>
        <taxon>Eukaryota</taxon>
        <taxon>Metazoa</taxon>
        <taxon>Ecdysozoa</taxon>
        <taxon>Arthropoda</taxon>
        <taxon>Hexapoda</taxon>
        <taxon>Insecta</taxon>
        <taxon>Pterygota</taxon>
        <taxon>Neoptera</taxon>
        <taxon>Endopterygota</taxon>
        <taxon>Diptera</taxon>
        <taxon>Nematocera</taxon>
        <taxon>Culicoidea</taxon>
        <taxon>Culicidae</taxon>
        <taxon>Anophelinae</taxon>
        <taxon>Anopheles</taxon>
    </lineage>
</organism>
<feature type="region of interest" description="Disordered" evidence="1">
    <location>
        <begin position="57"/>
        <end position="87"/>
    </location>
</feature>
<evidence type="ECO:0000313" key="2">
    <source>
        <dbReference type="EnsemblMetazoa" id="ACOM042215-PA.1"/>
    </source>
</evidence>
<reference evidence="2" key="1">
    <citation type="submission" date="2022-08" db="UniProtKB">
        <authorList>
            <consortium name="EnsemblMetazoa"/>
        </authorList>
    </citation>
    <scope>IDENTIFICATION</scope>
</reference>
<feature type="region of interest" description="Disordered" evidence="1">
    <location>
        <begin position="1"/>
        <end position="43"/>
    </location>
</feature>
<dbReference type="Proteomes" id="UP000075882">
    <property type="component" value="Unassembled WGS sequence"/>
</dbReference>
<proteinExistence type="predicted"/>
<dbReference type="EnsemblMetazoa" id="ACOM042215-RA">
    <property type="protein sequence ID" value="ACOM042215-PA.1"/>
    <property type="gene ID" value="ACOM042215"/>
</dbReference>
<accession>A0A8W7Q2W7</accession>
<feature type="compositionally biased region" description="Acidic residues" evidence="1">
    <location>
        <begin position="1"/>
        <end position="38"/>
    </location>
</feature>
<feature type="compositionally biased region" description="Basic and acidic residues" evidence="1">
    <location>
        <begin position="103"/>
        <end position="121"/>
    </location>
</feature>
<protein>
    <submittedName>
        <fullName evidence="2">Uncharacterized protein</fullName>
    </submittedName>
</protein>
<evidence type="ECO:0000256" key="1">
    <source>
        <dbReference type="SAM" id="MobiDB-lite"/>
    </source>
</evidence>
<dbReference type="AlphaFoldDB" id="A0A8W7Q2W7"/>
<name>A0A8W7Q2W7_ANOCL</name>
<feature type="region of interest" description="Disordered" evidence="1">
    <location>
        <begin position="103"/>
        <end position="124"/>
    </location>
</feature>
<sequence length="144" mass="16356">MAGGENEEQSEIVEQEEEVVEEMEEALEELQEEMEEETDVSRISVLSQSFEPRMSSIAEETDATPAAQEPARETTPSVTAGGPQYERIEKLARPKVAHLEETLERHVHQEQQERDDAEGGKLRYPVAVELGRKAYKERQMRTGN</sequence>